<dbReference type="HOGENOM" id="CLU_966000_0_0_4"/>
<proteinExistence type="predicted"/>
<dbReference type="Proteomes" id="UP000031838">
    <property type="component" value="Chromosome 2"/>
</dbReference>
<dbReference type="AlphaFoldDB" id="A0A0B6S593"/>
<dbReference type="EMBL" id="CP002581">
    <property type="protein sequence ID" value="AJK49589.1"/>
    <property type="molecule type" value="Genomic_DNA"/>
</dbReference>
<gene>
    <name evidence="1" type="ORF">BGL_2c15220</name>
</gene>
<dbReference type="InterPro" id="IPR045646">
    <property type="entry name" value="DUF6402"/>
</dbReference>
<dbReference type="KEGG" id="bpla:bpln_2g15940"/>
<evidence type="ECO:0000313" key="1">
    <source>
        <dbReference type="EMBL" id="AJK49589.1"/>
    </source>
</evidence>
<sequence length="247" mass="28024">MYDTKTIKLDWVLKFARAKEKFDYLVNEAIRSPVAKEVLERKLVPYKDSVTLLDCADICGNDTASLHHHFQFQLAAVDGSFGQKINVFLHDLERRGAPDDLTGALGSFNFYAALGHARFHWDVESRRTRAEVKGIWVYVKDNYTFTDRQGDRSQYLGHWSSDGVIVIPLDAVAATSPYVPYVESSVTLPYINASVALGSPVIKGDVYYPVHNSDFRKWAIRHHRGGDFVIYSDRRYVPVVPPITINL</sequence>
<evidence type="ECO:0000313" key="2">
    <source>
        <dbReference type="Proteomes" id="UP000031838"/>
    </source>
</evidence>
<protein>
    <submittedName>
        <fullName evidence="1">Uncharacterized protein</fullName>
    </submittedName>
</protein>
<dbReference type="OrthoDB" id="6986732at2"/>
<reference evidence="1 2" key="2">
    <citation type="journal article" date="2016" name="Appl. Microbiol. Biotechnol.">
        <title>Mutations improving production and secretion of extracellular lipase by Burkholderia glumae PG1.</title>
        <authorList>
            <person name="Knapp A."/>
            <person name="Voget S."/>
            <person name="Gao R."/>
            <person name="Zaburannyi N."/>
            <person name="Krysciak D."/>
            <person name="Breuer M."/>
            <person name="Hauer B."/>
            <person name="Streit W.R."/>
            <person name="Muller R."/>
            <person name="Daniel R."/>
            <person name="Jaeger K.E."/>
        </authorList>
    </citation>
    <scope>NUCLEOTIDE SEQUENCE [LARGE SCALE GENOMIC DNA]</scope>
    <source>
        <strain evidence="1 2">PG1</strain>
    </source>
</reference>
<accession>A0A0B6S593</accession>
<keyword evidence="2" id="KW-1185">Reference proteome</keyword>
<organism evidence="1 2">
    <name type="scientific">Burkholderia plantarii</name>
    <dbReference type="NCBI Taxonomy" id="41899"/>
    <lineage>
        <taxon>Bacteria</taxon>
        <taxon>Pseudomonadati</taxon>
        <taxon>Pseudomonadota</taxon>
        <taxon>Betaproteobacteria</taxon>
        <taxon>Burkholderiales</taxon>
        <taxon>Burkholderiaceae</taxon>
        <taxon>Burkholderia</taxon>
    </lineage>
</organism>
<dbReference type="Pfam" id="PF19940">
    <property type="entry name" value="DUF6402"/>
    <property type="match status" value="1"/>
</dbReference>
<name>A0A0B6S593_BURPL</name>
<dbReference type="KEGG" id="bgp:BGL_2c15220"/>
<reference evidence="2" key="1">
    <citation type="submission" date="2011-03" db="EMBL/GenBank/DDBJ databases">
        <authorList>
            <person name="Voget S."/>
            <person name="Streit W.R."/>
            <person name="Jaeger K.E."/>
            <person name="Daniel R."/>
        </authorList>
    </citation>
    <scope>NUCLEOTIDE SEQUENCE [LARGE SCALE GENOMIC DNA]</scope>
    <source>
        <strain evidence="2">PG1</strain>
    </source>
</reference>